<feature type="transmembrane region" description="Helical" evidence="6">
    <location>
        <begin position="278"/>
        <end position="300"/>
    </location>
</feature>
<dbReference type="InterPro" id="IPR000731">
    <property type="entry name" value="SSD"/>
</dbReference>
<keyword evidence="2" id="KW-1003">Cell membrane</keyword>
<feature type="domain" description="SSD" evidence="7">
    <location>
        <begin position="195"/>
        <end position="329"/>
    </location>
</feature>
<keyword evidence="3 6" id="KW-0812">Transmembrane</keyword>
<gene>
    <name evidence="8" type="primary">ydfJ</name>
    <name evidence="8" type="ORF">GCM10011391_38710</name>
</gene>
<evidence type="ECO:0000256" key="3">
    <source>
        <dbReference type="ARBA" id="ARBA00022692"/>
    </source>
</evidence>
<dbReference type="AlphaFoldDB" id="A0A8J3E138"/>
<dbReference type="InterPro" id="IPR050545">
    <property type="entry name" value="Mycobact_MmpL"/>
</dbReference>
<dbReference type="InterPro" id="IPR004869">
    <property type="entry name" value="MMPL_dom"/>
</dbReference>
<feature type="transmembrane region" description="Helical" evidence="6">
    <location>
        <begin position="528"/>
        <end position="548"/>
    </location>
</feature>
<feature type="domain" description="SSD" evidence="7">
    <location>
        <begin position="527"/>
        <end position="696"/>
    </location>
</feature>
<feature type="transmembrane region" description="Helical" evidence="6">
    <location>
        <begin position="20"/>
        <end position="38"/>
    </location>
</feature>
<accession>A0A8J3E138</accession>
<evidence type="ECO:0000313" key="8">
    <source>
        <dbReference type="EMBL" id="GGE55958.1"/>
    </source>
</evidence>
<feature type="transmembrane region" description="Helical" evidence="6">
    <location>
        <begin position="180"/>
        <end position="201"/>
    </location>
</feature>
<sequence>MAKLLYNLGKWAVDHKKSIFGTTIGLIIVLGILAGTLGPRFNEEMSIPGSESVKAMTIIDKEFSSGQDSSGAQTQIIFKAPKNQTLTSTSVNQRITKALNTIKKNKAVASVATPLQLKNLTQDQKIGYAVVTFKDKAPDVSSSAKDMIIDTVKKIRDAGIQAELSGDIDFSKSSSGSTEAIGIIVALIILSITFLSFLVGIIPILTSVFGLGISLLLILLGSRVIDMPSVSLTLAAMLGLAVGIDYSLFILNRFRKQLAQGHSVREAIAIANGTSGSAVVFAGITVIIAMVGLCVVNIPFLTIMGLGAALSVLFAVLIAVMFVPAVLAMLGNKIGPDRKNSFLQLLTFSRKRKPNTNKESNAWGRFVTKRPLLKALFGIVILVVVSLPLGHMHLGLPDDSQQPKDSTTRKAYDLFTEAYGEGYHSNLAIVMETTKETTHPKQAVSELQDTLSQLNHVQMVNPAVPNKTGNDYMISVMPKTGPNDTKTNDLVKTIRDKAKSLEKANHVKIMVTGQTAVSIDLTNSLNKAIPLFASIIVGLAFILLVIVFRSILVPLKAVLGFVLSLTASLGFIVFVIQDGHLTKLFNVSTTGPILNFLPIFLIGILFGLAMDYEVFLVSRIREEYVHKGNARKAILTGIKDSGGVVTAAALIMISVFVGFMLTPDVMIKSMGMAFTFGVFFDAFIVRMTIVPAVMTLMGNAAWYLPKWLDKILPNLDIEGESIMHNVENKSHLN</sequence>
<feature type="transmembrane region" description="Helical" evidence="6">
    <location>
        <begin position="555"/>
        <end position="576"/>
    </location>
</feature>
<keyword evidence="9" id="KW-1185">Reference proteome</keyword>
<protein>
    <submittedName>
        <fullName evidence="8">Membrane protein YdfJ</fullName>
    </submittedName>
</protein>
<dbReference type="EMBL" id="BMIR01000032">
    <property type="protein sequence ID" value="GGE55958.1"/>
    <property type="molecule type" value="Genomic_DNA"/>
</dbReference>
<feature type="transmembrane region" description="Helical" evidence="6">
    <location>
        <begin position="596"/>
        <end position="620"/>
    </location>
</feature>
<dbReference type="SUPFAM" id="SSF82866">
    <property type="entry name" value="Multidrug efflux transporter AcrB transmembrane domain"/>
    <property type="match status" value="2"/>
</dbReference>
<evidence type="ECO:0000256" key="5">
    <source>
        <dbReference type="ARBA" id="ARBA00023136"/>
    </source>
</evidence>
<dbReference type="PANTHER" id="PTHR33406:SF13">
    <property type="entry name" value="MEMBRANE PROTEIN YDFJ"/>
    <property type="match status" value="1"/>
</dbReference>
<proteinExistence type="predicted"/>
<keyword evidence="5 6" id="KW-0472">Membrane</keyword>
<feature type="transmembrane region" description="Helical" evidence="6">
    <location>
        <begin position="641"/>
        <end position="662"/>
    </location>
</feature>
<reference evidence="8" key="2">
    <citation type="submission" date="2020-09" db="EMBL/GenBank/DDBJ databases">
        <authorList>
            <person name="Sun Q."/>
            <person name="Zhou Y."/>
        </authorList>
    </citation>
    <scope>NUCLEOTIDE SEQUENCE</scope>
    <source>
        <strain evidence="8">CGMCC 1.15371</strain>
    </source>
</reference>
<dbReference type="Pfam" id="PF03176">
    <property type="entry name" value="MMPL"/>
    <property type="match status" value="2"/>
</dbReference>
<dbReference type="GO" id="GO:0005886">
    <property type="term" value="C:plasma membrane"/>
    <property type="evidence" value="ECO:0007669"/>
    <property type="project" value="UniProtKB-SubCell"/>
</dbReference>
<evidence type="ECO:0000313" key="9">
    <source>
        <dbReference type="Proteomes" id="UP000628775"/>
    </source>
</evidence>
<name>A0A8J3E138_9BACL</name>
<reference evidence="8" key="1">
    <citation type="journal article" date="2014" name="Int. J. Syst. Evol. Microbiol.">
        <title>Complete genome sequence of Corynebacterium casei LMG S-19264T (=DSM 44701T), isolated from a smear-ripened cheese.</title>
        <authorList>
            <consortium name="US DOE Joint Genome Institute (JGI-PGF)"/>
            <person name="Walter F."/>
            <person name="Albersmeier A."/>
            <person name="Kalinowski J."/>
            <person name="Ruckert C."/>
        </authorList>
    </citation>
    <scope>NUCLEOTIDE SEQUENCE</scope>
    <source>
        <strain evidence="8">CGMCC 1.15371</strain>
    </source>
</reference>
<feature type="transmembrane region" description="Helical" evidence="6">
    <location>
        <begin position="375"/>
        <end position="394"/>
    </location>
</feature>
<evidence type="ECO:0000256" key="4">
    <source>
        <dbReference type="ARBA" id="ARBA00022989"/>
    </source>
</evidence>
<comment type="caution">
    <text evidence="8">The sequence shown here is derived from an EMBL/GenBank/DDBJ whole genome shotgun (WGS) entry which is preliminary data.</text>
</comment>
<comment type="subcellular location">
    <subcellularLocation>
        <location evidence="1">Cell membrane</location>
        <topology evidence="1">Multi-pass membrane protein</topology>
    </subcellularLocation>
</comment>
<dbReference type="RefSeq" id="WP_188698834.1">
    <property type="nucleotide sequence ID" value="NZ_BMIR01000032.1"/>
</dbReference>
<keyword evidence="4 6" id="KW-1133">Transmembrane helix</keyword>
<dbReference type="Proteomes" id="UP000628775">
    <property type="component" value="Unassembled WGS sequence"/>
</dbReference>
<feature type="transmembrane region" description="Helical" evidence="6">
    <location>
        <begin position="306"/>
        <end position="330"/>
    </location>
</feature>
<dbReference type="Gene3D" id="1.20.1640.10">
    <property type="entry name" value="Multidrug efflux transporter AcrB transmembrane domain"/>
    <property type="match status" value="2"/>
</dbReference>
<feature type="transmembrane region" description="Helical" evidence="6">
    <location>
        <begin position="231"/>
        <end position="251"/>
    </location>
</feature>
<evidence type="ECO:0000259" key="7">
    <source>
        <dbReference type="PROSITE" id="PS50156"/>
    </source>
</evidence>
<dbReference type="PROSITE" id="PS50156">
    <property type="entry name" value="SSD"/>
    <property type="match status" value="2"/>
</dbReference>
<organism evidence="8 9">
    <name type="scientific">Pullulanibacillus camelliae</name>
    <dbReference type="NCBI Taxonomy" id="1707096"/>
    <lineage>
        <taxon>Bacteria</taxon>
        <taxon>Bacillati</taxon>
        <taxon>Bacillota</taxon>
        <taxon>Bacilli</taxon>
        <taxon>Bacillales</taxon>
        <taxon>Sporolactobacillaceae</taxon>
        <taxon>Pullulanibacillus</taxon>
    </lineage>
</organism>
<feature type="transmembrane region" description="Helical" evidence="6">
    <location>
        <begin position="682"/>
        <end position="704"/>
    </location>
</feature>
<feature type="transmembrane region" description="Helical" evidence="6">
    <location>
        <begin position="208"/>
        <end position="225"/>
    </location>
</feature>
<dbReference type="PANTHER" id="PTHR33406">
    <property type="entry name" value="MEMBRANE PROTEIN MJ1562-RELATED"/>
    <property type="match status" value="1"/>
</dbReference>
<evidence type="ECO:0000256" key="2">
    <source>
        <dbReference type="ARBA" id="ARBA00022475"/>
    </source>
</evidence>
<evidence type="ECO:0000256" key="1">
    <source>
        <dbReference type="ARBA" id="ARBA00004651"/>
    </source>
</evidence>
<evidence type="ECO:0000256" key="6">
    <source>
        <dbReference type="SAM" id="Phobius"/>
    </source>
</evidence>